<dbReference type="InterPro" id="IPR020103">
    <property type="entry name" value="PsdUridine_synth_cat_dom_sf"/>
</dbReference>
<comment type="catalytic activity">
    <reaction evidence="4 5">
        <text>uridine(38/39/40) in tRNA = pseudouridine(38/39/40) in tRNA</text>
        <dbReference type="Rhea" id="RHEA:22376"/>
        <dbReference type="Rhea" id="RHEA-COMP:10085"/>
        <dbReference type="Rhea" id="RHEA-COMP:10087"/>
        <dbReference type="ChEBI" id="CHEBI:65314"/>
        <dbReference type="ChEBI" id="CHEBI:65315"/>
        <dbReference type="EC" id="5.4.99.12"/>
    </reaction>
</comment>
<gene>
    <name evidence="4 7" type="primary">truA</name>
    <name evidence="7" type="ORF">ACFFQV_05125</name>
</gene>
<keyword evidence="2 4" id="KW-0819">tRNA processing</keyword>
<dbReference type="InterPro" id="IPR020095">
    <property type="entry name" value="PsdUridine_synth_TruA_C"/>
</dbReference>
<dbReference type="HAMAP" id="MF_00171">
    <property type="entry name" value="TruA"/>
    <property type="match status" value="1"/>
</dbReference>
<evidence type="ECO:0000256" key="2">
    <source>
        <dbReference type="ARBA" id="ARBA00022694"/>
    </source>
</evidence>
<dbReference type="Proteomes" id="UP001589667">
    <property type="component" value="Unassembled WGS sequence"/>
</dbReference>
<evidence type="ECO:0000256" key="1">
    <source>
        <dbReference type="ARBA" id="ARBA00009375"/>
    </source>
</evidence>
<sequence>MPESVPASTPERDGAAADASDETIRIRLGIAYDGTEFKGWSRQPGLRTVQGVVEDALATLFRREHVVPRLTVAGRTDAGVHALGQVAHFDVPLVAYASVTRPRRGEDDGASTADASAVLLRRLGGIIGAADADVVVTGAEPAPVGFDARFSAVWRRYEYRVADASATRDPLQRLRTVWSPRELDAGAMDAAAATLTGLHDFAAFCKPRPEATTIRTLQEFSWHREPDGVLVARLQADAFCHSMVRALVGACVAVGEGRLEPGDPRALLAAQRRTSDFKVMPAKGLVLTEVGYPDDAELEARAVQTRARRELRQRGIPDPVAEPRF</sequence>
<comment type="caution">
    <text evidence="7">The sequence shown here is derived from an EMBL/GenBank/DDBJ whole genome shotgun (WGS) entry which is preliminary data.</text>
</comment>
<comment type="similarity">
    <text evidence="1 4 5">Belongs to the tRNA pseudouridine synthase TruA family.</text>
</comment>
<comment type="caution">
    <text evidence="4">Lacks conserved residue(s) required for the propagation of feature annotation.</text>
</comment>
<feature type="domain" description="Pseudouridine synthase I TruA alpha/beta" evidence="6">
    <location>
        <begin position="191"/>
        <end position="293"/>
    </location>
</feature>
<comment type="function">
    <text evidence="4">Formation of pseudouridine at positions 38, 39 and 40 in the anticodon stem and loop of transfer RNAs.</text>
</comment>
<feature type="domain" description="Pseudouridine synthase I TruA alpha/beta" evidence="6">
    <location>
        <begin position="31"/>
        <end position="91"/>
    </location>
</feature>
<dbReference type="Gene3D" id="3.30.70.660">
    <property type="entry name" value="Pseudouridine synthase I, catalytic domain, C-terminal subdomain"/>
    <property type="match status" value="1"/>
</dbReference>
<proteinExistence type="inferred from homology"/>
<dbReference type="InterPro" id="IPR020097">
    <property type="entry name" value="PsdUridine_synth_TruA_a/b_dom"/>
</dbReference>
<evidence type="ECO:0000259" key="6">
    <source>
        <dbReference type="Pfam" id="PF01416"/>
    </source>
</evidence>
<evidence type="ECO:0000256" key="5">
    <source>
        <dbReference type="RuleBase" id="RU003792"/>
    </source>
</evidence>
<dbReference type="EC" id="5.4.99.12" evidence="4"/>
<organism evidence="7 8">
    <name type="scientific">Agromyces lapidis</name>
    <dbReference type="NCBI Taxonomy" id="279574"/>
    <lineage>
        <taxon>Bacteria</taxon>
        <taxon>Bacillati</taxon>
        <taxon>Actinomycetota</taxon>
        <taxon>Actinomycetes</taxon>
        <taxon>Micrococcales</taxon>
        <taxon>Microbacteriaceae</taxon>
        <taxon>Agromyces</taxon>
    </lineage>
</organism>
<dbReference type="InterPro" id="IPR020094">
    <property type="entry name" value="TruA/RsuA/RluB/E/F_N"/>
</dbReference>
<dbReference type="Gene3D" id="3.30.70.580">
    <property type="entry name" value="Pseudouridine synthase I, catalytic domain, N-terminal subdomain"/>
    <property type="match status" value="1"/>
</dbReference>
<accession>A0ABV5SMV8</accession>
<feature type="binding site" evidence="4">
    <location>
        <position position="157"/>
    </location>
    <ligand>
        <name>substrate</name>
    </ligand>
</feature>
<dbReference type="CDD" id="cd02570">
    <property type="entry name" value="PseudoU_synth_EcTruA"/>
    <property type="match status" value="1"/>
</dbReference>
<reference evidence="7 8" key="1">
    <citation type="submission" date="2024-09" db="EMBL/GenBank/DDBJ databases">
        <authorList>
            <person name="Sun Q."/>
            <person name="Mori K."/>
        </authorList>
    </citation>
    <scope>NUCLEOTIDE SEQUENCE [LARGE SCALE GENOMIC DNA]</scope>
    <source>
        <strain evidence="7 8">JCM 14321</strain>
    </source>
</reference>
<evidence type="ECO:0000256" key="4">
    <source>
        <dbReference type="HAMAP-Rule" id="MF_00171"/>
    </source>
</evidence>
<keyword evidence="3 4" id="KW-0413">Isomerase</keyword>
<keyword evidence="8" id="KW-1185">Reference proteome</keyword>
<protein>
    <recommendedName>
        <fullName evidence="4">tRNA pseudouridine synthase A</fullName>
        <ecNumber evidence="4">5.4.99.12</ecNumber>
    </recommendedName>
    <alternativeName>
        <fullName evidence="4">tRNA pseudouridine(38-40) synthase</fullName>
    </alternativeName>
    <alternativeName>
        <fullName evidence="4">tRNA pseudouridylate synthase I</fullName>
    </alternativeName>
    <alternativeName>
        <fullName evidence="4">tRNA-uridine isomerase I</fullName>
    </alternativeName>
</protein>
<comment type="subunit">
    <text evidence="4">Homodimer.</text>
</comment>
<dbReference type="PANTHER" id="PTHR11142">
    <property type="entry name" value="PSEUDOURIDYLATE SYNTHASE"/>
    <property type="match status" value="1"/>
</dbReference>
<evidence type="ECO:0000256" key="3">
    <source>
        <dbReference type="ARBA" id="ARBA00023235"/>
    </source>
</evidence>
<dbReference type="PANTHER" id="PTHR11142:SF0">
    <property type="entry name" value="TRNA PSEUDOURIDINE SYNTHASE-LIKE 1"/>
    <property type="match status" value="1"/>
</dbReference>
<evidence type="ECO:0000313" key="7">
    <source>
        <dbReference type="EMBL" id="MFB9641670.1"/>
    </source>
</evidence>
<name>A0ABV5SMV8_9MICO</name>
<dbReference type="Pfam" id="PF01416">
    <property type="entry name" value="PseudoU_synth_1"/>
    <property type="match status" value="2"/>
</dbReference>
<dbReference type="RefSeq" id="WP_157423235.1">
    <property type="nucleotide sequence ID" value="NZ_BAAANI010000006.1"/>
</dbReference>
<dbReference type="EMBL" id="JBHMBL010000001">
    <property type="protein sequence ID" value="MFB9641670.1"/>
    <property type="molecule type" value="Genomic_DNA"/>
</dbReference>
<dbReference type="InterPro" id="IPR001406">
    <property type="entry name" value="PsdUridine_synth_TruA"/>
</dbReference>
<dbReference type="GO" id="GO:0160147">
    <property type="term" value="F:tRNA pseudouridine(38-40) synthase activity"/>
    <property type="evidence" value="ECO:0007669"/>
    <property type="project" value="UniProtKB-EC"/>
</dbReference>
<evidence type="ECO:0000313" key="8">
    <source>
        <dbReference type="Proteomes" id="UP001589667"/>
    </source>
</evidence>
<dbReference type="SUPFAM" id="SSF55120">
    <property type="entry name" value="Pseudouridine synthase"/>
    <property type="match status" value="1"/>
</dbReference>
<feature type="active site" description="Nucleophile" evidence="4">
    <location>
        <position position="77"/>
    </location>
</feature>
<dbReference type="NCBIfam" id="TIGR00071">
    <property type="entry name" value="hisT_truA"/>
    <property type="match status" value="1"/>
</dbReference>